<evidence type="ECO:0000313" key="2">
    <source>
        <dbReference type="EMBL" id="SEH12278.1"/>
    </source>
</evidence>
<proteinExistence type="predicted"/>
<reference evidence="3" key="1">
    <citation type="submission" date="2016-10" db="EMBL/GenBank/DDBJ databases">
        <authorList>
            <person name="Varghese N."/>
            <person name="Submissions S."/>
        </authorList>
    </citation>
    <scope>NUCLEOTIDE SEQUENCE [LARGE SCALE GENOMIC DNA]</scope>
    <source>
        <strain evidence="3">ATCC 35263</strain>
    </source>
</reference>
<dbReference type="EMBL" id="FNWJ01000001">
    <property type="protein sequence ID" value="SEH12278.1"/>
    <property type="molecule type" value="Genomic_DNA"/>
</dbReference>
<keyword evidence="2" id="KW-0808">Transferase</keyword>
<dbReference type="RefSeq" id="WP_143038600.1">
    <property type="nucleotide sequence ID" value="NZ_FNWJ01000001.1"/>
</dbReference>
<evidence type="ECO:0000259" key="1">
    <source>
        <dbReference type="Pfam" id="PF01636"/>
    </source>
</evidence>
<evidence type="ECO:0000313" key="3">
    <source>
        <dbReference type="Proteomes" id="UP000222056"/>
    </source>
</evidence>
<dbReference type="OrthoDB" id="3723194at2"/>
<dbReference type="Gene3D" id="3.90.1200.10">
    <property type="match status" value="1"/>
</dbReference>
<dbReference type="Pfam" id="PF01636">
    <property type="entry name" value="APH"/>
    <property type="match status" value="1"/>
</dbReference>
<dbReference type="AlphaFoldDB" id="A0A1H6FQ65"/>
<keyword evidence="3" id="KW-1185">Reference proteome</keyword>
<sequence length="331" mass="35629">MTKELQKTLVATGVIDACEVVEAESVVEGVTCVTTTVRTASGWVWIEREYGVENSGRALAERLELCQRALAPDPGIAVLPRVAPDGSLVYPGLPSGQLLSDLILAGGVDEGVLSARVRELGTWAARLHRRGVRQARRRWRHLPPRPWLVEQVQTLCDRASGRMALDIELERVQELFLLDHGGLRDELGASCAAFDRPSSGSTVVHGELTPGYVICGSRADGVRVIGFHRASIGPPEYDIGCFLGELAELGRAEGPGYRLAPALGRVLIDAYCEASGFAAADLLAAAAPFAALKVVAHLVRYVRAFGFDRSLVSAQLRLAEDLITEGSARWV</sequence>
<accession>A0A1H6FQ65</accession>
<dbReference type="SUPFAM" id="SSF56112">
    <property type="entry name" value="Protein kinase-like (PK-like)"/>
    <property type="match status" value="1"/>
</dbReference>
<dbReference type="InterPro" id="IPR011009">
    <property type="entry name" value="Kinase-like_dom_sf"/>
</dbReference>
<protein>
    <submittedName>
        <fullName evidence="2">Phosphotransferase enzyme family protein</fullName>
    </submittedName>
</protein>
<dbReference type="InterPro" id="IPR002575">
    <property type="entry name" value="Aminoglycoside_PTrfase"/>
</dbReference>
<feature type="domain" description="Aminoglycoside phosphotransferase" evidence="1">
    <location>
        <begin position="81"/>
        <end position="258"/>
    </location>
</feature>
<dbReference type="GO" id="GO:0016740">
    <property type="term" value="F:transferase activity"/>
    <property type="evidence" value="ECO:0007669"/>
    <property type="project" value="UniProtKB-KW"/>
</dbReference>
<organism evidence="2 3">
    <name type="scientific">Thermoleophilum album</name>
    <dbReference type="NCBI Taxonomy" id="29539"/>
    <lineage>
        <taxon>Bacteria</taxon>
        <taxon>Bacillati</taxon>
        <taxon>Actinomycetota</taxon>
        <taxon>Thermoleophilia</taxon>
        <taxon>Thermoleophilales</taxon>
        <taxon>Thermoleophilaceae</taxon>
        <taxon>Thermoleophilum</taxon>
    </lineage>
</organism>
<dbReference type="Proteomes" id="UP000222056">
    <property type="component" value="Unassembled WGS sequence"/>
</dbReference>
<name>A0A1H6FQ65_THEAL</name>
<gene>
    <name evidence="2" type="ORF">SAMN02745716_1040</name>
</gene>
<dbReference type="STRING" id="29539.SAMN02745716_1040"/>